<dbReference type="EMBL" id="FMUT01000002">
    <property type="protein sequence ID" value="SCX81211.1"/>
    <property type="molecule type" value="Genomic_DNA"/>
</dbReference>
<evidence type="ECO:0000256" key="3">
    <source>
        <dbReference type="ARBA" id="ARBA00023125"/>
    </source>
</evidence>
<dbReference type="PANTHER" id="PTHR30537:SF5">
    <property type="entry name" value="HTH-TYPE TRANSCRIPTIONAL ACTIVATOR TTDR-RELATED"/>
    <property type="match status" value="1"/>
</dbReference>
<dbReference type="CDD" id="cd08422">
    <property type="entry name" value="PBP2_CrgA_like"/>
    <property type="match status" value="1"/>
</dbReference>
<dbReference type="Pfam" id="PF03466">
    <property type="entry name" value="LysR_substrate"/>
    <property type="match status" value="1"/>
</dbReference>
<dbReference type="Gene3D" id="1.10.10.10">
    <property type="entry name" value="Winged helix-like DNA-binding domain superfamily/Winged helix DNA-binding domain"/>
    <property type="match status" value="1"/>
</dbReference>
<gene>
    <name evidence="6" type="ORF">SAMN02927935_00199</name>
</gene>
<dbReference type="GO" id="GO:0003677">
    <property type="term" value="F:DNA binding"/>
    <property type="evidence" value="ECO:0007669"/>
    <property type="project" value="UniProtKB-KW"/>
</dbReference>
<keyword evidence="2" id="KW-0805">Transcription regulation</keyword>
<sequence>MDPFSDISTFVRAAEAGNFTRAARVLRITPSAVSKSVARLEAELGVKLFHRSPRQITLTGDGEVFFDVCRQGMTAIEDARSLLGGSAQPWRGKLRICVPVSFGQCVVAPALSEWLVAHPGLDIELTLTDRHVDMTAERFDLAVMLGEVPDSRLVARALPPHRFQTVAAPVYLQQHGAPSFPGDLGEHACLRYIMANSGQFRTWTFSRSGEAYRHFPIGPLASDHVAVLLALAEGGQGILQAPHYVVAPALAAGRLVTVLNEFDSVGAPLSVVYEKARHASARNRLAVDFLLELGSRL</sequence>
<dbReference type="SUPFAM" id="SSF53850">
    <property type="entry name" value="Periplasmic binding protein-like II"/>
    <property type="match status" value="1"/>
</dbReference>
<feature type="domain" description="HTH lysR-type" evidence="5">
    <location>
        <begin position="1"/>
        <end position="59"/>
    </location>
</feature>
<dbReference type="PANTHER" id="PTHR30537">
    <property type="entry name" value="HTH-TYPE TRANSCRIPTIONAL REGULATOR"/>
    <property type="match status" value="1"/>
</dbReference>
<dbReference type="InterPro" id="IPR005119">
    <property type="entry name" value="LysR_subst-bd"/>
</dbReference>
<keyword evidence="4" id="KW-0804">Transcription</keyword>
<evidence type="ECO:0000256" key="4">
    <source>
        <dbReference type="ARBA" id="ARBA00023163"/>
    </source>
</evidence>
<dbReference type="InterPro" id="IPR000847">
    <property type="entry name" value="LysR_HTH_N"/>
</dbReference>
<keyword evidence="7" id="KW-1185">Reference proteome</keyword>
<evidence type="ECO:0000313" key="7">
    <source>
        <dbReference type="Proteomes" id="UP000183031"/>
    </source>
</evidence>
<protein>
    <submittedName>
        <fullName evidence="6">DNA-binding transcriptional regulator, LysR family</fullName>
    </submittedName>
</protein>
<comment type="caution">
    <text evidence="6">The sequence shown here is derived from an EMBL/GenBank/DDBJ whole genome shotgun (WGS) entry which is preliminary data.</text>
</comment>
<accession>A0A1G5ATM0</accession>
<evidence type="ECO:0000313" key="6">
    <source>
        <dbReference type="EMBL" id="SCX81211.1"/>
    </source>
</evidence>
<dbReference type="Pfam" id="PF00126">
    <property type="entry name" value="HTH_1"/>
    <property type="match status" value="1"/>
</dbReference>
<evidence type="ECO:0000256" key="1">
    <source>
        <dbReference type="ARBA" id="ARBA00009437"/>
    </source>
</evidence>
<dbReference type="RefSeq" id="WP_033633387.1">
    <property type="nucleotide sequence ID" value="NZ_CBCSIN010000001.1"/>
</dbReference>
<evidence type="ECO:0000256" key="2">
    <source>
        <dbReference type="ARBA" id="ARBA00023015"/>
    </source>
</evidence>
<dbReference type="Proteomes" id="UP000183031">
    <property type="component" value="Unassembled WGS sequence"/>
</dbReference>
<dbReference type="InterPro" id="IPR058163">
    <property type="entry name" value="LysR-type_TF_proteobact-type"/>
</dbReference>
<evidence type="ECO:0000259" key="5">
    <source>
        <dbReference type="PROSITE" id="PS50931"/>
    </source>
</evidence>
<name>A0A1G5ATM0_9GAMM</name>
<keyword evidence="3 6" id="KW-0238">DNA-binding</keyword>
<dbReference type="SUPFAM" id="SSF46785">
    <property type="entry name" value="Winged helix' DNA-binding domain"/>
    <property type="match status" value="1"/>
</dbReference>
<dbReference type="PRINTS" id="PR00039">
    <property type="entry name" value="HTHLYSR"/>
</dbReference>
<dbReference type="InterPro" id="IPR036388">
    <property type="entry name" value="WH-like_DNA-bd_sf"/>
</dbReference>
<dbReference type="InterPro" id="IPR036390">
    <property type="entry name" value="WH_DNA-bd_sf"/>
</dbReference>
<organism evidence="6 7">
    <name type="scientific">Serratia nematodiphila</name>
    <dbReference type="NCBI Taxonomy" id="458197"/>
    <lineage>
        <taxon>Bacteria</taxon>
        <taxon>Pseudomonadati</taxon>
        <taxon>Pseudomonadota</taxon>
        <taxon>Gammaproteobacteria</taxon>
        <taxon>Enterobacterales</taxon>
        <taxon>Yersiniaceae</taxon>
        <taxon>Serratia</taxon>
    </lineage>
</organism>
<proteinExistence type="inferred from homology"/>
<reference evidence="6 7" key="1">
    <citation type="submission" date="2016-10" db="EMBL/GenBank/DDBJ databases">
        <authorList>
            <person name="Varghese N."/>
            <person name="Submissions S."/>
        </authorList>
    </citation>
    <scope>NUCLEOTIDE SEQUENCE [LARGE SCALE GENOMIC DNA]</scope>
    <source>
        <strain evidence="6 7">CGMCC 1.6853</strain>
    </source>
</reference>
<dbReference type="PROSITE" id="PS50931">
    <property type="entry name" value="HTH_LYSR"/>
    <property type="match status" value="1"/>
</dbReference>
<comment type="similarity">
    <text evidence="1">Belongs to the LysR transcriptional regulatory family.</text>
</comment>
<dbReference type="Gene3D" id="3.40.190.290">
    <property type="match status" value="1"/>
</dbReference>